<evidence type="ECO:0000313" key="1">
    <source>
        <dbReference type="EMBL" id="ONG39218.1"/>
    </source>
</evidence>
<dbReference type="AlphaFoldDB" id="A0A1S8CT84"/>
<evidence type="ECO:0000313" key="2">
    <source>
        <dbReference type="Proteomes" id="UP000192132"/>
    </source>
</evidence>
<protein>
    <submittedName>
        <fullName evidence="1">Uncharacterized protein</fullName>
    </submittedName>
</protein>
<keyword evidence="2" id="KW-1185">Reference proteome</keyword>
<dbReference type="Proteomes" id="UP000192132">
    <property type="component" value="Unassembled WGS sequence"/>
</dbReference>
<reference evidence="1 2" key="1">
    <citation type="submission" date="2016-10" db="EMBL/GenBank/DDBJ databases">
        <title>Draft Genome sequence of Alkanindiges sp. strain H1.</title>
        <authorList>
            <person name="Subhash Y."/>
            <person name="Lee S."/>
        </authorList>
    </citation>
    <scope>NUCLEOTIDE SEQUENCE [LARGE SCALE GENOMIC DNA]</scope>
    <source>
        <strain evidence="1 2">H1</strain>
    </source>
</reference>
<accession>A0A1S8CT84</accession>
<name>A0A1S8CT84_9GAMM</name>
<organism evidence="1 2">
    <name type="scientific">Alkanindiges hydrocarboniclasticus</name>
    <dbReference type="NCBI Taxonomy" id="1907941"/>
    <lineage>
        <taxon>Bacteria</taxon>
        <taxon>Pseudomonadati</taxon>
        <taxon>Pseudomonadota</taxon>
        <taxon>Gammaproteobacteria</taxon>
        <taxon>Moraxellales</taxon>
        <taxon>Moraxellaceae</taxon>
        <taxon>Alkanindiges</taxon>
    </lineage>
</organism>
<sequence>MPANVVQGNAWIEYIKQFKEDVIPAIKLKRIQYRIEKEILEKGWKTNHLHIKNLKQKNIQAD</sequence>
<comment type="caution">
    <text evidence="1">The sequence shown here is derived from an EMBL/GenBank/DDBJ whole genome shotgun (WGS) entry which is preliminary data.</text>
</comment>
<gene>
    <name evidence="1" type="ORF">BKE30_09950</name>
</gene>
<proteinExistence type="predicted"/>
<dbReference type="EMBL" id="MLCN01000025">
    <property type="protein sequence ID" value="ONG39218.1"/>
    <property type="molecule type" value="Genomic_DNA"/>
</dbReference>
<dbReference type="STRING" id="1907941.BKE30_09950"/>